<dbReference type="InterPro" id="IPR003439">
    <property type="entry name" value="ABC_transporter-like_ATP-bd"/>
</dbReference>
<dbReference type="Pfam" id="PF00005">
    <property type="entry name" value="ABC_tran"/>
    <property type="match status" value="1"/>
</dbReference>
<dbReference type="AlphaFoldDB" id="D5XAK2"/>
<evidence type="ECO:0000256" key="3">
    <source>
        <dbReference type="ARBA" id="ARBA00022448"/>
    </source>
</evidence>
<dbReference type="GO" id="GO:0015424">
    <property type="term" value="F:ABC-type amino acid transporter activity"/>
    <property type="evidence" value="ECO:0007669"/>
    <property type="project" value="InterPro"/>
</dbReference>
<sequence length="254" mass="28080">MQMLKVHNLHKSYDGKEVLSGVSFEVKKGEVVAVIGPSGSGKSTVLRCLNLLEKIDRGTIVVGGEVMADTTGEGKVLYAPEAHLRKIRLRLGMVFQNFNLFPHFSVLQNITEAPVHVAGMDRSKARDLAMELLEKMGLSDKADAYPYQLSGGQSQRVAIARALAMKPDILFFDEPTSALDPELTGEVLKVMRVLAAEHMTMVVVTHEMNFARDVADRVIFMDKGQIVEQGNPRELIDNPSNERIRAFLRNFSGA</sequence>
<dbReference type="RefSeq" id="WP_013119324.1">
    <property type="nucleotide sequence ID" value="NC_014152.1"/>
</dbReference>
<dbReference type="SMART" id="SM00382">
    <property type="entry name" value="AAA"/>
    <property type="match status" value="1"/>
</dbReference>
<evidence type="ECO:0000256" key="2">
    <source>
        <dbReference type="ARBA" id="ARBA00005417"/>
    </source>
</evidence>
<accession>D5XAK2</accession>
<evidence type="ECO:0000313" key="10">
    <source>
        <dbReference type="EMBL" id="ADG81301.1"/>
    </source>
</evidence>
<keyword evidence="6 10" id="KW-0067">ATP-binding</keyword>
<evidence type="ECO:0000256" key="4">
    <source>
        <dbReference type="ARBA" id="ARBA00022475"/>
    </source>
</evidence>
<evidence type="ECO:0000256" key="6">
    <source>
        <dbReference type="ARBA" id="ARBA00022840"/>
    </source>
</evidence>
<dbReference type="Proteomes" id="UP000002377">
    <property type="component" value="Chromosome"/>
</dbReference>
<evidence type="ECO:0000256" key="7">
    <source>
        <dbReference type="ARBA" id="ARBA00022970"/>
    </source>
</evidence>
<dbReference type="PROSITE" id="PS50893">
    <property type="entry name" value="ABC_TRANSPORTER_2"/>
    <property type="match status" value="1"/>
</dbReference>
<dbReference type="EMBL" id="CP002028">
    <property type="protein sequence ID" value="ADG81301.1"/>
    <property type="molecule type" value="Genomic_DNA"/>
</dbReference>
<evidence type="ECO:0000259" key="9">
    <source>
        <dbReference type="PROSITE" id="PS50893"/>
    </source>
</evidence>
<dbReference type="PIRSF" id="PIRSF039085">
    <property type="entry name" value="ABC_ATPase_HisP"/>
    <property type="match status" value="1"/>
</dbReference>
<keyword evidence="8" id="KW-0472">Membrane</keyword>
<keyword evidence="5" id="KW-0547">Nucleotide-binding</keyword>
<dbReference type="KEGG" id="tjr:TherJR_0417"/>
<evidence type="ECO:0000313" key="11">
    <source>
        <dbReference type="Proteomes" id="UP000002377"/>
    </source>
</evidence>
<name>D5XAK2_THEPJ</name>
<dbReference type="InterPro" id="IPR017871">
    <property type="entry name" value="ABC_transporter-like_CS"/>
</dbReference>
<dbReference type="PANTHER" id="PTHR43166">
    <property type="entry name" value="AMINO ACID IMPORT ATP-BINDING PROTEIN"/>
    <property type="match status" value="1"/>
</dbReference>
<dbReference type="NCBIfam" id="TIGR03005">
    <property type="entry name" value="ectoine_ehuA"/>
    <property type="match status" value="1"/>
</dbReference>
<keyword evidence="7" id="KW-0029">Amino-acid transport</keyword>
<dbReference type="InterPro" id="IPR003593">
    <property type="entry name" value="AAA+_ATPase"/>
</dbReference>
<evidence type="ECO:0000256" key="1">
    <source>
        <dbReference type="ARBA" id="ARBA00004202"/>
    </source>
</evidence>
<keyword evidence="3" id="KW-0813">Transport</keyword>
<organism evidence="10 11">
    <name type="scientific">Thermincola potens (strain JR)</name>
    <dbReference type="NCBI Taxonomy" id="635013"/>
    <lineage>
        <taxon>Bacteria</taxon>
        <taxon>Bacillati</taxon>
        <taxon>Bacillota</taxon>
        <taxon>Clostridia</taxon>
        <taxon>Eubacteriales</taxon>
        <taxon>Thermincolaceae</taxon>
        <taxon>Thermincola</taxon>
    </lineage>
</organism>
<dbReference type="GO" id="GO:0016887">
    <property type="term" value="F:ATP hydrolysis activity"/>
    <property type="evidence" value="ECO:0007669"/>
    <property type="project" value="InterPro"/>
</dbReference>
<dbReference type="FunFam" id="3.40.50.300:FF:000020">
    <property type="entry name" value="Amino acid ABC transporter ATP-binding component"/>
    <property type="match status" value="1"/>
</dbReference>
<dbReference type="eggNOG" id="COG1126">
    <property type="taxonomic scope" value="Bacteria"/>
</dbReference>
<proteinExistence type="inferred from homology"/>
<evidence type="ECO:0000256" key="8">
    <source>
        <dbReference type="ARBA" id="ARBA00023136"/>
    </source>
</evidence>
<dbReference type="CDD" id="cd03262">
    <property type="entry name" value="ABC_HisP_GlnQ"/>
    <property type="match status" value="1"/>
</dbReference>
<dbReference type="InterPro" id="IPR014343">
    <property type="entry name" value="Ectoine_EhuA"/>
</dbReference>
<keyword evidence="4" id="KW-1003">Cell membrane</keyword>
<dbReference type="GO" id="GO:0005886">
    <property type="term" value="C:plasma membrane"/>
    <property type="evidence" value="ECO:0007669"/>
    <property type="project" value="UniProtKB-SubCell"/>
</dbReference>
<dbReference type="GO" id="GO:0005524">
    <property type="term" value="F:ATP binding"/>
    <property type="evidence" value="ECO:0007669"/>
    <property type="project" value="UniProtKB-KW"/>
</dbReference>
<feature type="domain" description="ABC transporter" evidence="9">
    <location>
        <begin position="4"/>
        <end position="248"/>
    </location>
</feature>
<gene>
    <name evidence="10" type="ordered locus">TherJR_0417</name>
</gene>
<dbReference type="InterPro" id="IPR050086">
    <property type="entry name" value="MetN_ABC_transporter-like"/>
</dbReference>
<evidence type="ECO:0000256" key="5">
    <source>
        <dbReference type="ARBA" id="ARBA00022741"/>
    </source>
</evidence>
<dbReference type="HOGENOM" id="CLU_000604_1_22_9"/>
<reference evidence="10 11" key="1">
    <citation type="submission" date="2010-05" db="EMBL/GenBank/DDBJ databases">
        <title>Complete sequence of Thermincola sp. JR.</title>
        <authorList>
            <consortium name="US DOE Joint Genome Institute"/>
            <person name="Lucas S."/>
            <person name="Copeland A."/>
            <person name="Lapidus A."/>
            <person name="Cheng J.-F."/>
            <person name="Bruce D."/>
            <person name="Goodwin L."/>
            <person name="Pitluck S."/>
            <person name="Chertkov O."/>
            <person name="Detter J.C."/>
            <person name="Han C."/>
            <person name="Tapia R."/>
            <person name="Land M."/>
            <person name="Hauser L."/>
            <person name="Kyrpides N."/>
            <person name="Mikhailova N."/>
            <person name="Hazen T.C."/>
            <person name="Woyke T."/>
        </authorList>
    </citation>
    <scope>NUCLEOTIDE SEQUENCE [LARGE SCALE GENOMIC DNA]</scope>
    <source>
        <strain evidence="10 11">JR</strain>
    </source>
</reference>
<dbReference type="InterPro" id="IPR027417">
    <property type="entry name" value="P-loop_NTPase"/>
</dbReference>
<keyword evidence="11" id="KW-1185">Reference proteome</keyword>
<dbReference type="OrthoDB" id="9780431at2"/>
<dbReference type="PANTHER" id="PTHR43166:SF9">
    <property type="entry name" value="GLUTAMATE_ASPARTATE IMPORT ATP-BINDING PROTEIN GLTL"/>
    <property type="match status" value="1"/>
</dbReference>
<dbReference type="InterPro" id="IPR030679">
    <property type="entry name" value="ABC_ATPase_HisP-typ"/>
</dbReference>
<dbReference type="PROSITE" id="PS00211">
    <property type="entry name" value="ABC_TRANSPORTER_1"/>
    <property type="match status" value="1"/>
</dbReference>
<dbReference type="Gene3D" id="3.40.50.300">
    <property type="entry name" value="P-loop containing nucleotide triphosphate hydrolases"/>
    <property type="match status" value="1"/>
</dbReference>
<comment type="similarity">
    <text evidence="2">Belongs to the ABC transporter superfamily.</text>
</comment>
<protein>
    <submittedName>
        <fullName evidence="10">Ectoine/hydroxyectoine ABC transporter, ATP-binding protein</fullName>
    </submittedName>
</protein>
<dbReference type="SUPFAM" id="SSF52540">
    <property type="entry name" value="P-loop containing nucleoside triphosphate hydrolases"/>
    <property type="match status" value="1"/>
</dbReference>
<comment type="subcellular location">
    <subcellularLocation>
        <location evidence="1">Cell membrane</location>
        <topology evidence="1">Peripheral membrane protein</topology>
    </subcellularLocation>
</comment>
<dbReference type="STRING" id="635013.TherJR_0417"/>